<comment type="catalytic activity">
    <reaction evidence="6">
        <text>hydrogencarbonate + H(+) = CO2 + H2O</text>
        <dbReference type="Rhea" id="RHEA:10748"/>
        <dbReference type="ChEBI" id="CHEBI:15377"/>
        <dbReference type="ChEBI" id="CHEBI:15378"/>
        <dbReference type="ChEBI" id="CHEBI:16526"/>
        <dbReference type="ChEBI" id="CHEBI:17544"/>
        <dbReference type="EC" id="4.2.1.1"/>
    </reaction>
</comment>
<reference evidence="8 9" key="1">
    <citation type="submission" date="2019-10" db="EMBL/GenBank/DDBJ databases">
        <title>Genome diversity of Sutterella seckii.</title>
        <authorList>
            <person name="Chaplin A.V."/>
            <person name="Sokolova S.R."/>
            <person name="Mosin K.A."/>
            <person name="Ivanova E.L."/>
            <person name="Kochetkova T.O."/>
            <person name="Goltsov A.Y."/>
            <person name="Trofimov D.Y."/>
            <person name="Efimov B.A."/>
        </authorList>
    </citation>
    <scope>NUCLEOTIDE SEQUENCE [LARGE SCALE GENOMIC DNA]</scope>
    <source>
        <strain evidence="8 9">ASD393</strain>
    </source>
</reference>
<evidence type="ECO:0000256" key="1">
    <source>
        <dbReference type="ARBA" id="ARBA00006217"/>
    </source>
</evidence>
<dbReference type="AlphaFoldDB" id="A0A6I1ERS0"/>
<dbReference type="SUPFAM" id="SSF53056">
    <property type="entry name" value="beta-carbonic anhydrase, cab"/>
    <property type="match status" value="1"/>
</dbReference>
<evidence type="ECO:0000256" key="6">
    <source>
        <dbReference type="ARBA" id="ARBA00048348"/>
    </source>
</evidence>
<accession>A0A6I1ERS0</accession>
<comment type="cofactor">
    <cofactor evidence="7">
        <name>Zn(2+)</name>
        <dbReference type="ChEBI" id="CHEBI:29105"/>
    </cofactor>
    <text evidence="7">Binds 1 zinc ion per subunit.</text>
</comment>
<dbReference type="Gene3D" id="3.40.1050.10">
    <property type="entry name" value="Carbonic anhydrase"/>
    <property type="match status" value="1"/>
</dbReference>
<dbReference type="Pfam" id="PF00484">
    <property type="entry name" value="Pro_CA"/>
    <property type="match status" value="1"/>
</dbReference>
<dbReference type="PANTHER" id="PTHR11002:SF76">
    <property type="entry name" value="CARBONIC ANHYDRASE"/>
    <property type="match status" value="1"/>
</dbReference>
<dbReference type="EC" id="4.2.1.1" evidence="2"/>
<keyword evidence="4 7" id="KW-0862">Zinc</keyword>
<dbReference type="PANTHER" id="PTHR11002">
    <property type="entry name" value="CARBONIC ANHYDRASE"/>
    <property type="match status" value="1"/>
</dbReference>
<dbReference type="Proteomes" id="UP000430564">
    <property type="component" value="Unassembled WGS sequence"/>
</dbReference>
<dbReference type="GO" id="GO:0004089">
    <property type="term" value="F:carbonate dehydratase activity"/>
    <property type="evidence" value="ECO:0007669"/>
    <property type="project" value="UniProtKB-EC"/>
</dbReference>
<name>A0A6I1ERS0_9BURK</name>
<gene>
    <name evidence="8" type="ORF">GBM95_07440</name>
</gene>
<dbReference type="EMBL" id="WEHX01000046">
    <property type="protein sequence ID" value="KAB7658498.1"/>
    <property type="molecule type" value="Genomic_DNA"/>
</dbReference>
<feature type="binding site" evidence="7">
    <location>
        <position position="104"/>
    </location>
    <ligand>
        <name>Zn(2+)</name>
        <dbReference type="ChEBI" id="CHEBI:29105"/>
    </ligand>
</feature>
<dbReference type="GO" id="GO:0008270">
    <property type="term" value="F:zinc ion binding"/>
    <property type="evidence" value="ECO:0007669"/>
    <property type="project" value="InterPro"/>
</dbReference>
<proteinExistence type="inferred from homology"/>
<feature type="binding site" evidence="7">
    <location>
        <position position="45"/>
    </location>
    <ligand>
        <name>Zn(2+)</name>
        <dbReference type="ChEBI" id="CHEBI:29105"/>
    </ligand>
</feature>
<dbReference type="InterPro" id="IPR001765">
    <property type="entry name" value="Carbonic_anhydrase"/>
</dbReference>
<evidence type="ECO:0000256" key="2">
    <source>
        <dbReference type="ARBA" id="ARBA00012925"/>
    </source>
</evidence>
<organism evidence="8 9">
    <name type="scientific">Sutterella seckii</name>
    <dbReference type="NCBI Taxonomy" id="1944635"/>
    <lineage>
        <taxon>Bacteria</taxon>
        <taxon>Pseudomonadati</taxon>
        <taxon>Pseudomonadota</taxon>
        <taxon>Betaproteobacteria</taxon>
        <taxon>Burkholderiales</taxon>
        <taxon>Sutterellaceae</taxon>
        <taxon>Sutterella</taxon>
    </lineage>
</organism>
<feature type="binding site" evidence="7">
    <location>
        <position position="43"/>
    </location>
    <ligand>
        <name>Zn(2+)</name>
        <dbReference type="ChEBI" id="CHEBI:29105"/>
    </ligand>
</feature>
<evidence type="ECO:0000313" key="9">
    <source>
        <dbReference type="Proteomes" id="UP000430564"/>
    </source>
</evidence>
<evidence type="ECO:0000256" key="7">
    <source>
        <dbReference type="PIRSR" id="PIRSR601765-1"/>
    </source>
</evidence>
<protein>
    <recommendedName>
        <fullName evidence="2">carbonic anhydrase</fullName>
        <ecNumber evidence="2">4.2.1.1</ecNumber>
    </recommendedName>
</protein>
<comment type="similarity">
    <text evidence="1">Belongs to the beta-class carbonic anhydrase family.</text>
</comment>
<evidence type="ECO:0000313" key="8">
    <source>
        <dbReference type="EMBL" id="KAB7658498.1"/>
    </source>
</evidence>
<dbReference type="OrthoDB" id="9797527at2"/>
<evidence type="ECO:0000256" key="3">
    <source>
        <dbReference type="ARBA" id="ARBA00022723"/>
    </source>
</evidence>
<dbReference type="SMART" id="SM00947">
    <property type="entry name" value="Pro_CA"/>
    <property type="match status" value="1"/>
</dbReference>
<evidence type="ECO:0000256" key="4">
    <source>
        <dbReference type="ARBA" id="ARBA00022833"/>
    </source>
</evidence>
<evidence type="ECO:0000256" key="5">
    <source>
        <dbReference type="ARBA" id="ARBA00023239"/>
    </source>
</evidence>
<comment type="caution">
    <text evidence="8">The sequence shown here is derived from an EMBL/GenBank/DDBJ whole genome shotgun (WGS) entry which is preliminary data.</text>
</comment>
<dbReference type="InterPro" id="IPR036874">
    <property type="entry name" value="Carbonic_anhydrase_sf"/>
</dbReference>
<sequence length="212" mass="23632">MSVNFHELIEGFHNFKESYLLKEHEFFDRLAHGQSPKTLVIACCDSRADPAILMGCRPGDLFVVRSIAALVPGAQDAGDPDAVLAAVEYGVKHLDVDHIIVMGHSNCGGIQGALFPHKIADEKWISRWVSLAHPVAEEIRREEPSGETELLARRTEEGAVLLSLENLLSYAWVREKVESGALSLHALYYDMKAKTMNIWNAEREDFEPIVPV</sequence>
<feature type="binding site" evidence="7">
    <location>
        <position position="107"/>
    </location>
    <ligand>
        <name>Zn(2+)</name>
        <dbReference type="ChEBI" id="CHEBI:29105"/>
    </ligand>
</feature>
<dbReference type="RefSeq" id="WP_152158526.1">
    <property type="nucleotide sequence ID" value="NZ_WEHX01000046.1"/>
</dbReference>
<keyword evidence="5" id="KW-0456">Lyase</keyword>
<keyword evidence="3 7" id="KW-0479">Metal-binding</keyword>